<accession>A0ABY9VUQ1</accession>
<keyword evidence="1" id="KW-0472">Membrane</keyword>
<evidence type="ECO:0000313" key="3">
    <source>
        <dbReference type="Proteomes" id="UP001303324"/>
    </source>
</evidence>
<reference evidence="2 3" key="1">
    <citation type="submission" date="2023-09" db="EMBL/GenBank/DDBJ databases">
        <title>Microbial mechanism of fulvic acid promoting antimony reduction mineralization in rice fields.</title>
        <authorList>
            <person name="Chen G."/>
            <person name="Lan J."/>
        </authorList>
    </citation>
    <scope>NUCLEOTIDE SEQUENCE [LARGE SCALE GENOMIC DNA]</scope>
    <source>
        <strain evidence="2 3">PS1</strain>
    </source>
</reference>
<proteinExistence type="predicted"/>
<name>A0ABY9VUQ1_9BACI</name>
<feature type="transmembrane region" description="Helical" evidence="1">
    <location>
        <begin position="196"/>
        <end position="215"/>
    </location>
</feature>
<evidence type="ECO:0000256" key="1">
    <source>
        <dbReference type="SAM" id="Phobius"/>
    </source>
</evidence>
<sequence length="232" mass="26557">MIKRGLVILVGMVLMGFSSIEVDRHVPPEVVETAKDNYREFLSFVFNDGNREEWRIGQFVAENQLVIDNKLNLTIRPIDLWIAPVLYNGVIIGSMRVSQPSEGRYEIVEFGYSKSFPPLQLKPDEYLLTNVQYNFDLGYAPSRDNIRPVGGIVRLFEEWGVSTEGISISEFEVLLIQHLKKTYPDRFPENPPVSRLYLALIPITTIAIVVALFRLRKIKRLKKLAKSGPSIY</sequence>
<dbReference type="RefSeq" id="WP_311075658.1">
    <property type="nucleotide sequence ID" value="NZ_CP134494.1"/>
</dbReference>
<keyword evidence="3" id="KW-1185">Reference proteome</keyword>
<organism evidence="2 3">
    <name type="scientific">Mesobacillus jeotgali</name>
    <dbReference type="NCBI Taxonomy" id="129985"/>
    <lineage>
        <taxon>Bacteria</taxon>
        <taxon>Bacillati</taxon>
        <taxon>Bacillota</taxon>
        <taxon>Bacilli</taxon>
        <taxon>Bacillales</taxon>
        <taxon>Bacillaceae</taxon>
        <taxon>Mesobacillus</taxon>
    </lineage>
</organism>
<dbReference type="EMBL" id="CP134494">
    <property type="protein sequence ID" value="WNF24721.1"/>
    <property type="molecule type" value="Genomic_DNA"/>
</dbReference>
<evidence type="ECO:0000313" key="2">
    <source>
        <dbReference type="EMBL" id="WNF24721.1"/>
    </source>
</evidence>
<protein>
    <submittedName>
        <fullName evidence="2">Uncharacterized protein</fullName>
    </submittedName>
</protein>
<keyword evidence="1" id="KW-0812">Transmembrane</keyword>
<keyword evidence="1" id="KW-1133">Transmembrane helix</keyword>
<dbReference type="Proteomes" id="UP001303324">
    <property type="component" value="Chromosome"/>
</dbReference>
<gene>
    <name evidence="2" type="ORF">RH061_09625</name>
</gene>